<evidence type="ECO:0000313" key="4">
    <source>
        <dbReference type="Proteomes" id="UP000654075"/>
    </source>
</evidence>
<feature type="domain" description="HTH OST-type" evidence="2">
    <location>
        <begin position="278"/>
        <end position="357"/>
    </location>
</feature>
<feature type="compositionally biased region" description="Basic and acidic residues" evidence="1">
    <location>
        <begin position="632"/>
        <end position="649"/>
    </location>
</feature>
<dbReference type="AlphaFoldDB" id="A0A813HY19"/>
<dbReference type="CDD" id="cd08824">
    <property type="entry name" value="LOTUS"/>
    <property type="match status" value="1"/>
</dbReference>
<dbReference type="InterPro" id="IPR025677">
    <property type="entry name" value="OST-HTH-assoc_dom"/>
</dbReference>
<evidence type="ECO:0000313" key="3">
    <source>
        <dbReference type="EMBL" id="CAE8642473.1"/>
    </source>
</evidence>
<reference evidence="3" key="1">
    <citation type="submission" date="2021-02" db="EMBL/GenBank/DDBJ databases">
        <authorList>
            <person name="Dougan E. K."/>
            <person name="Rhodes N."/>
            <person name="Thang M."/>
            <person name="Chan C."/>
        </authorList>
    </citation>
    <scope>NUCLEOTIDE SEQUENCE</scope>
</reference>
<evidence type="ECO:0000256" key="1">
    <source>
        <dbReference type="SAM" id="MobiDB-lite"/>
    </source>
</evidence>
<dbReference type="Pfam" id="PF14418">
    <property type="entry name" value="OHA"/>
    <property type="match status" value="1"/>
</dbReference>
<dbReference type="InterPro" id="IPR025605">
    <property type="entry name" value="OST-HTH/LOTUS_dom"/>
</dbReference>
<sequence>MTRMGGEGDYVPHMNWSVGHTMPPHMEVHTMAGMMSTAMPNMPMQMMGAPMVQQMMVPGSNQTHMRPHTNGTGQTLDMNEASGGQAEIISVVASVETLYRDELKSYGRILRKRLAERATVVGQGSVDVDIKRLRGVCEACPWLYVQAEEGGDWSALLRGRHMSFIDVYSPQDLYPEELWRAAGAYFESLDDSEMVLPGGRYSCAQALVCRGLLFLSGRSLGQVCHIVQLAISQKKLLGYLNGAVVPYGRSQSKIKERCAERQKPCSTVVRGSGSDLADWDIVKNGLRDILSGISPGSGPSHIPLSNVKRLFRSRFHIELSETALGHSKLSELLQDPRLRDVCDVRLQGHGYVVSPAMVQPAHQFLSPYQPQAPPISAAAAGAGLAAAALASACGHPTPPQAYPARQSGGYMAASNFGTIPGSMPATAQAAVPYFDPSAEHMRATAVTVASASRHRPGVSLRDRAQWVEPLSMDDVEAAPQPSAASMAQSASWVVGSPPSPSMERGHYLPTDMPLMTPTPSAHRRAKSVPRDLGSDKNLWEMTCQAMGLVPPHLDESTGYVEATGTPQNMYYMPSTPETPGFPRYPMLQQCTYGDMGYSVHNTFIHAAMPPPTPIAGSAARSHSLPRNMGASDKAEATQELEGDKLAEKKDVEESCQGDLKESCAFSYPRQSPGNRMMSAAAASLSGGSKEIPAGRSVFTPPGGGLKARGALAAAALASPDGPLDVSSSDGTSTVHSSTYAGSAGQRVVRLADLL</sequence>
<dbReference type="Proteomes" id="UP000654075">
    <property type="component" value="Unassembled WGS sequence"/>
</dbReference>
<evidence type="ECO:0000259" key="2">
    <source>
        <dbReference type="PROSITE" id="PS51644"/>
    </source>
</evidence>
<feature type="region of interest" description="Disordered" evidence="1">
    <location>
        <begin position="614"/>
        <end position="649"/>
    </location>
</feature>
<feature type="compositionally biased region" description="Low complexity" evidence="1">
    <location>
        <begin position="719"/>
        <end position="738"/>
    </location>
</feature>
<dbReference type="EMBL" id="CAJNNV010033162">
    <property type="protein sequence ID" value="CAE8642473.1"/>
    <property type="molecule type" value="Genomic_DNA"/>
</dbReference>
<dbReference type="PROSITE" id="PS51644">
    <property type="entry name" value="HTH_OST"/>
    <property type="match status" value="1"/>
</dbReference>
<proteinExistence type="predicted"/>
<organism evidence="3 4">
    <name type="scientific">Polarella glacialis</name>
    <name type="common">Dinoflagellate</name>
    <dbReference type="NCBI Taxonomy" id="89957"/>
    <lineage>
        <taxon>Eukaryota</taxon>
        <taxon>Sar</taxon>
        <taxon>Alveolata</taxon>
        <taxon>Dinophyceae</taxon>
        <taxon>Suessiales</taxon>
        <taxon>Suessiaceae</taxon>
        <taxon>Polarella</taxon>
    </lineage>
</organism>
<keyword evidence="4" id="KW-1185">Reference proteome</keyword>
<dbReference type="OrthoDB" id="447390at2759"/>
<accession>A0A813HY19</accession>
<comment type="caution">
    <text evidence="3">The sequence shown here is derived from an EMBL/GenBank/DDBJ whole genome shotgun (WGS) entry which is preliminary data.</text>
</comment>
<gene>
    <name evidence="3" type="ORF">PGLA1383_LOCUS56956</name>
</gene>
<protein>
    <recommendedName>
        <fullName evidence="2">HTH OST-type domain-containing protein</fullName>
    </recommendedName>
</protein>
<name>A0A813HY19_POLGL</name>
<feature type="region of interest" description="Disordered" evidence="1">
    <location>
        <begin position="719"/>
        <end position="741"/>
    </location>
</feature>